<dbReference type="AlphaFoldDB" id="A0A9Q9ATE2"/>
<evidence type="ECO:0000256" key="1">
    <source>
        <dbReference type="SAM" id="Coils"/>
    </source>
</evidence>
<name>A0A9Q9ATE2_9PEZI</name>
<keyword evidence="1" id="KW-0175">Coiled coil</keyword>
<evidence type="ECO:0000313" key="3">
    <source>
        <dbReference type="Proteomes" id="UP001056384"/>
    </source>
</evidence>
<accession>A0A9Q9ATE2</accession>
<keyword evidence="3" id="KW-1185">Reference proteome</keyword>
<dbReference type="EMBL" id="CP099421">
    <property type="protein sequence ID" value="USW52210.1"/>
    <property type="molecule type" value="Genomic_DNA"/>
</dbReference>
<reference evidence="2" key="1">
    <citation type="submission" date="2022-06" db="EMBL/GenBank/DDBJ databases">
        <title>Complete genome sequences of two strains of the flax pathogen Septoria linicola.</title>
        <authorList>
            <person name="Lapalu N."/>
            <person name="Simon A."/>
            <person name="Demenou B."/>
            <person name="Paumier D."/>
            <person name="Guillot M.-P."/>
            <person name="Gout L."/>
            <person name="Valade R."/>
        </authorList>
    </citation>
    <scope>NUCLEOTIDE SEQUENCE</scope>
    <source>
        <strain evidence="2">SE15195</strain>
    </source>
</reference>
<feature type="coiled-coil region" evidence="1">
    <location>
        <begin position="74"/>
        <end position="101"/>
    </location>
</feature>
<protein>
    <submittedName>
        <fullName evidence="2">Uncharacterized protein</fullName>
    </submittedName>
</protein>
<organism evidence="2 3">
    <name type="scientific">Septoria linicola</name>
    <dbReference type="NCBI Taxonomy" id="215465"/>
    <lineage>
        <taxon>Eukaryota</taxon>
        <taxon>Fungi</taxon>
        <taxon>Dikarya</taxon>
        <taxon>Ascomycota</taxon>
        <taxon>Pezizomycotina</taxon>
        <taxon>Dothideomycetes</taxon>
        <taxon>Dothideomycetidae</taxon>
        <taxon>Mycosphaerellales</taxon>
        <taxon>Mycosphaerellaceae</taxon>
        <taxon>Septoria</taxon>
    </lineage>
</organism>
<sequence length="152" mass="17774">MSNNTDCSATTPLSDPWDLEYKVWDLDRRARDLLQTIQTCHESIKITTAQVLRSRQDSARYSDQYKWVYKIQIELDHEREVERLEKAHHELVKESLAIREEVDFNDGQLLRMIRGVEELIAEVGERAKAARRSLEEGRSVVDEGRYAKGDVR</sequence>
<dbReference type="Proteomes" id="UP001056384">
    <property type="component" value="Chromosome 4"/>
</dbReference>
<proteinExistence type="predicted"/>
<gene>
    <name evidence="2" type="ORF">Slin15195_G055290</name>
</gene>
<evidence type="ECO:0000313" key="2">
    <source>
        <dbReference type="EMBL" id="USW52210.1"/>
    </source>
</evidence>